<dbReference type="AlphaFoldDB" id="A0A348B746"/>
<sequence>MKLLLRLLSKADLAVEVVDVREPLLTHSRFIEARVRQSERKILIALNKADLVPREVAESWKKHFEREGLSAVYLAATGHMGTKFLRAEVQRLLGGKGEVVLVGFPKTGKSSVINALKGRHSTSTSKFPKSPGFTKRVNRFRVGNLTFYDTPGTLPPDGDPFEKTIRGLPVEKIPDPVLPAIRILRTAILLSEKELVRKYGPFRGPEELLELIARKRGWVYSEDGEPNVEEAARAVIRQYHEGKITYYTFPPT</sequence>
<dbReference type="Proteomes" id="UP000276741">
    <property type="component" value="Chromosome"/>
</dbReference>
<keyword evidence="2" id="KW-0342">GTP-binding</keyword>
<dbReference type="PANTHER" id="PTHR11089">
    <property type="entry name" value="GTP-BINDING PROTEIN-RELATED"/>
    <property type="match status" value="1"/>
</dbReference>
<keyword evidence="6" id="KW-1185">Reference proteome</keyword>
<dbReference type="EMBL" id="BMQS01000001">
    <property type="protein sequence ID" value="GGT87274.1"/>
    <property type="molecule type" value="Genomic_DNA"/>
</dbReference>
<dbReference type="Pfam" id="PF01926">
    <property type="entry name" value="MMR_HSR1"/>
    <property type="match status" value="1"/>
</dbReference>
<evidence type="ECO:0000256" key="2">
    <source>
        <dbReference type="ARBA" id="ARBA00023134"/>
    </source>
</evidence>
<dbReference type="GO" id="GO:0005525">
    <property type="term" value="F:GTP binding"/>
    <property type="evidence" value="ECO:0007669"/>
    <property type="project" value="UniProtKB-KW"/>
</dbReference>
<dbReference type="InterPro" id="IPR016478">
    <property type="entry name" value="GTPase_MTG1"/>
</dbReference>
<evidence type="ECO:0000313" key="5">
    <source>
        <dbReference type="EMBL" id="GGT87274.1"/>
    </source>
</evidence>
<protein>
    <submittedName>
        <fullName evidence="4">GTP-binding protein</fullName>
    </submittedName>
</protein>
<evidence type="ECO:0000256" key="1">
    <source>
        <dbReference type="ARBA" id="ARBA00022741"/>
    </source>
</evidence>
<proteinExistence type="predicted"/>
<feature type="domain" description="G" evidence="3">
    <location>
        <begin position="98"/>
        <end position="155"/>
    </location>
</feature>
<reference evidence="6" key="2">
    <citation type="submission" date="2018-04" db="EMBL/GenBank/DDBJ databases">
        <title>Complete genome sequence of Sulfodiicoccus acidiphilus strain HS-1.</title>
        <authorList>
            <person name="Sakai H.D."/>
            <person name="Kurosawa N."/>
        </authorList>
    </citation>
    <scope>NUCLEOTIDE SEQUENCE [LARGE SCALE GENOMIC DNA]</scope>
    <source>
        <strain evidence="6">HS-1</strain>
    </source>
</reference>
<dbReference type="OrthoDB" id="372125at2157"/>
<evidence type="ECO:0000313" key="6">
    <source>
        <dbReference type="Proteomes" id="UP000276741"/>
    </source>
</evidence>
<evidence type="ECO:0000313" key="4">
    <source>
        <dbReference type="EMBL" id="BBD73998.1"/>
    </source>
</evidence>
<reference evidence="5" key="4">
    <citation type="submission" date="2020-09" db="EMBL/GenBank/DDBJ databases">
        <authorList>
            <person name="Sun Q."/>
            <person name="Ohkuma M."/>
        </authorList>
    </citation>
    <scope>NUCLEOTIDE SEQUENCE</scope>
    <source>
        <strain evidence="5">JCM 31740</strain>
    </source>
</reference>
<dbReference type="EMBL" id="AP018553">
    <property type="protein sequence ID" value="BBD73998.1"/>
    <property type="molecule type" value="Genomic_DNA"/>
</dbReference>
<dbReference type="Proteomes" id="UP000616143">
    <property type="component" value="Unassembled WGS sequence"/>
</dbReference>
<name>A0A348B746_9CREN</name>
<dbReference type="PANTHER" id="PTHR11089:SF30">
    <property type="entry name" value="GUANINE NUCLEOTIDE-BINDING PROTEIN-LIKE 3 HOMOLOG"/>
    <property type="match status" value="1"/>
</dbReference>
<dbReference type="InterPro" id="IPR006073">
    <property type="entry name" value="GTP-bd"/>
</dbReference>
<dbReference type="GeneID" id="38667842"/>
<dbReference type="KEGG" id="sacd:HS1genome_2387"/>
<dbReference type="InterPro" id="IPR023179">
    <property type="entry name" value="GTP-bd_ortho_bundle_sf"/>
</dbReference>
<organism evidence="4 6">
    <name type="scientific">Sulfodiicoccus acidiphilus</name>
    <dbReference type="NCBI Taxonomy" id="1670455"/>
    <lineage>
        <taxon>Archaea</taxon>
        <taxon>Thermoproteota</taxon>
        <taxon>Thermoprotei</taxon>
        <taxon>Sulfolobales</taxon>
        <taxon>Sulfolobaceae</taxon>
        <taxon>Sulfodiicoccus</taxon>
    </lineage>
</organism>
<gene>
    <name evidence="5" type="ORF">GCM10007116_01670</name>
    <name evidence="4" type="ORF">HS1genome_2387</name>
</gene>
<keyword evidence="1" id="KW-0547">Nucleotide-binding</keyword>
<evidence type="ECO:0000259" key="3">
    <source>
        <dbReference type="Pfam" id="PF01926"/>
    </source>
</evidence>
<reference evidence="5" key="1">
    <citation type="journal article" date="2014" name="Int. J. Syst. Evol. Microbiol.">
        <title>Complete genome sequence of Corynebacterium casei LMG S-19264T (=DSM 44701T), isolated from a smear-ripened cheese.</title>
        <authorList>
            <consortium name="US DOE Joint Genome Institute (JGI-PGF)"/>
            <person name="Walter F."/>
            <person name="Albersmeier A."/>
            <person name="Kalinowski J."/>
            <person name="Ruckert C."/>
        </authorList>
    </citation>
    <scope>NUCLEOTIDE SEQUENCE</scope>
    <source>
        <strain evidence="5">JCM 31740</strain>
    </source>
</reference>
<dbReference type="InterPro" id="IPR027417">
    <property type="entry name" value="P-loop_NTPase"/>
</dbReference>
<dbReference type="InterPro" id="IPR050755">
    <property type="entry name" value="TRAFAC_YlqF/YawG_RiboMat"/>
</dbReference>
<reference evidence="4" key="3">
    <citation type="journal article" date="2019" name="BMC Res. Notes">
        <title>Complete genome sequence of the Sulfodiicoccus acidiphilus strain HS-1T, the first crenarchaeon that lacks polB3, isolated from an acidic hot spring in Ohwaku-dani, Hakone, Japan.</title>
        <authorList>
            <person name="Sakai H.D."/>
            <person name="Kurosawa N."/>
        </authorList>
    </citation>
    <scope>NUCLEOTIDE SEQUENCE</scope>
    <source>
        <strain evidence="4">HS-1</strain>
    </source>
</reference>
<dbReference type="RefSeq" id="WP_126451216.1">
    <property type="nucleotide sequence ID" value="NZ_AP018553.1"/>
</dbReference>
<dbReference type="Gene3D" id="3.40.50.300">
    <property type="entry name" value="P-loop containing nucleotide triphosphate hydrolases"/>
    <property type="match status" value="1"/>
</dbReference>
<dbReference type="PIRSF" id="PIRSF006230">
    <property type="entry name" value="MG442"/>
    <property type="match status" value="1"/>
</dbReference>
<accession>A0A348B746</accession>
<dbReference type="SUPFAM" id="SSF52540">
    <property type="entry name" value="P-loop containing nucleoside triphosphate hydrolases"/>
    <property type="match status" value="1"/>
</dbReference>
<dbReference type="Gene3D" id="1.10.1580.10">
    <property type="match status" value="1"/>
</dbReference>